<dbReference type="EMBL" id="JACHGG010000002">
    <property type="protein sequence ID" value="MBB6059038.1"/>
    <property type="molecule type" value="Genomic_DNA"/>
</dbReference>
<keyword evidence="1" id="KW-0812">Transmembrane</keyword>
<keyword evidence="1" id="KW-1133">Transmembrane helix</keyword>
<organism evidence="2 3">
    <name type="scientific">Hymenobacter luteus</name>
    <dbReference type="NCBI Taxonomy" id="1411122"/>
    <lineage>
        <taxon>Bacteria</taxon>
        <taxon>Pseudomonadati</taxon>
        <taxon>Bacteroidota</taxon>
        <taxon>Cytophagia</taxon>
        <taxon>Cytophagales</taxon>
        <taxon>Hymenobacteraceae</taxon>
        <taxon>Hymenobacter</taxon>
    </lineage>
</organism>
<proteinExistence type="predicted"/>
<evidence type="ECO:0000313" key="3">
    <source>
        <dbReference type="Proteomes" id="UP000532746"/>
    </source>
</evidence>
<reference evidence="2 3" key="1">
    <citation type="submission" date="2020-08" db="EMBL/GenBank/DDBJ databases">
        <title>Genomic Encyclopedia of Type Strains, Phase IV (KMG-IV): sequencing the most valuable type-strain genomes for metagenomic binning, comparative biology and taxonomic classification.</title>
        <authorList>
            <person name="Goeker M."/>
        </authorList>
    </citation>
    <scope>NUCLEOTIDE SEQUENCE [LARGE SCALE GENOMIC DNA]</scope>
    <source>
        <strain evidence="2 3">DSM 26718</strain>
    </source>
</reference>
<keyword evidence="1" id="KW-0472">Membrane</keyword>
<dbReference type="InterPro" id="IPR008523">
    <property type="entry name" value="DUF805"/>
</dbReference>
<dbReference type="Proteomes" id="UP000532746">
    <property type="component" value="Unassembled WGS sequence"/>
</dbReference>
<gene>
    <name evidence="2" type="ORF">HNQ93_001884</name>
</gene>
<dbReference type="PANTHER" id="PTHR34980">
    <property type="entry name" value="INNER MEMBRANE PROTEIN-RELATED-RELATED"/>
    <property type="match status" value="1"/>
</dbReference>
<name>A0A7W9T131_9BACT</name>
<feature type="transmembrane region" description="Helical" evidence="1">
    <location>
        <begin position="76"/>
        <end position="96"/>
    </location>
</feature>
<evidence type="ECO:0000256" key="1">
    <source>
        <dbReference type="SAM" id="Phobius"/>
    </source>
</evidence>
<dbReference type="GO" id="GO:0005886">
    <property type="term" value="C:plasma membrane"/>
    <property type="evidence" value="ECO:0007669"/>
    <property type="project" value="TreeGrafter"/>
</dbReference>
<protein>
    <submittedName>
        <fullName evidence="2">Uncharacterized membrane protein YhaH (DUF805 family)</fullName>
    </submittedName>
</protein>
<dbReference type="RefSeq" id="WP_183402818.1">
    <property type="nucleotide sequence ID" value="NZ_JACHGG010000002.1"/>
</dbReference>
<sequence length="115" mass="12546">MALLEQYQVLWGRQERKEFAVELVPVVLPLALLYGFTPEGQVPPLWLASGLWLLATALVAVLAVRRLHDIGRSGWYALLLLVPGLSALMLLALLVLPGLPCVTRHGATNRLQATG</sequence>
<dbReference type="Pfam" id="PF05656">
    <property type="entry name" value="DUF805"/>
    <property type="match status" value="1"/>
</dbReference>
<dbReference type="AlphaFoldDB" id="A0A7W9T131"/>
<accession>A0A7W9T131</accession>
<evidence type="ECO:0000313" key="2">
    <source>
        <dbReference type="EMBL" id="MBB6059038.1"/>
    </source>
</evidence>
<feature type="transmembrane region" description="Helical" evidence="1">
    <location>
        <begin position="20"/>
        <end position="37"/>
    </location>
</feature>
<dbReference type="PANTHER" id="PTHR34980:SF2">
    <property type="entry name" value="INNER MEMBRANE PROTEIN YHAH-RELATED"/>
    <property type="match status" value="1"/>
</dbReference>
<keyword evidence="3" id="KW-1185">Reference proteome</keyword>
<comment type="caution">
    <text evidence="2">The sequence shown here is derived from an EMBL/GenBank/DDBJ whole genome shotgun (WGS) entry which is preliminary data.</text>
</comment>
<feature type="transmembrane region" description="Helical" evidence="1">
    <location>
        <begin position="43"/>
        <end position="64"/>
    </location>
</feature>